<keyword evidence="2" id="KW-1185">Reference proteome</keyword>
<reference evidence="1 2" key="2">
    <citation type="submission" date="2012-02" db="EMBL/GenBank/DDBJ databases">
        <title>Improved High-Quality Draft sequence of Eubacterium cellulosolvens 6.</title>
        <authorList>
            <consortium name="US DOE Joint Genome Institute"/>
            <person name="Lucas S."/>
            <person name="Han J."/>
            <person name="Lapidus A."/>
            <person name="Cheng J.-F."/>
            <person name="Goodwin L."/>
            <person name="Pitluck S."/>
            <person name="Peters L."/>
            <person name="Mikhailova N."/>
            <person name="Gu W."/>
            <person name="Detter J.C."/>
            <person name="Han C."/>
            <person name="Tapia R."/>
            <person name="Land M."/>
            <person name="Hauser L."/>
            <person name="Kyrpides N."/>
            <person name="Ivanova N."/>
            <person name="Pagani I."/>
            <person name="Johnson E."/>
            <person name="Mukhopadhyay B."/>
            <person name="Anderson I."/>
            <person name="Woyke T."/>
        </authorList>
    </citation>
    <scope>NUCLEOTIDE SEQUENCE [LARGE SCALE GENOMIC DNA]</scope>
    <source>
        <strain evidence="1 2">6</strain>
    </source>
</reference>
<dbReference type="STRING" id="633697.EubceDRAFT1_2866"/>
<dbReference type="OrthoDB" id="2917833at2"/>
<dbReference type="HOGENOM" id="CLU_1666769_0_0_9"/>
<dbReference type="eggNOG" id="ENOG5033NWY">
    <property type="taxonomic scope" value="Bacteria"/>
</dbReference>
<protein>
    <submittedName>
        <fullName evidence="1">Uncharacterized protein</fullName>
    </submittedName>
</protein>
<dbReference type="EMBL" id="CM001487">
    <property type="protein sequence ID" value="EIM58557.1"/>
    <property type="molecule type" value="Genomic_DNA"/>
</dbReference>
<dbReference type="Proteomes" id="UP000005753">
    <property type="component" value="Chromosome"/>
</dbReference>
<accession>I5AXN4</accession>
<organism evidence="1 2">
    <name type="scientific">Eubacterium cellulosolvens (strain ATCC 43171 / JCM 9499 / 6)</name>
    <name type="common">Cillobacterium cellulosolvens</name>
    <dbReference type="NCBI Taxonomy" id="633697"/>
    <lineage>
        <taxon>Bacteria</taxon>
        <taxon>Bacillati</taxon>
        <taxon>Bacillota</taxon>
        <taxon>Clostridia</taxon>
        <taxon>Eubacteriales</taxon>
        <taxon>Eubacteriaceae</taxon>
        <taxon>Eubacterium</taxon>
    </lineage>
</organism>
<gene>
    <name evidence="1" type="ORF">EubceDRAFT1_2866</name>
</gene>
<evidence type="ECO:0000313" key="1">
    <source>
        <dbReference type="EMBL" id="EIM58557.1"/>
    </source>
</evidence>
<evidence type="ECO:0000313" key="2">
    <source>
        <dbReference type="Proteomes" id="UP000005753"/>
    </source>
</evidence>
<dbReference type="AlphaFoldDB" id="I5AXN4"/>
<sequence length="158" mass="17925">MNREEMLGAIKKIQGWKIAADFSVGGLEWIAFSKRCPYMLVVISSQKSTMVDGKTGKIKDCEVEYDEEALLAYCDGLPDEELKLAGQYGGKLRDRTARSEYVDVETDETYVTTIDFVSEKQRIRIFQNYGFYTCGFSYDDNGFVLAYDGGIILLQRSN</sequence>
<name>I5AXN4_EUBC6</name>
<reference evidence="1 2" key="1">
    <citation type="submission" date="2010-08" db="EMBL/GenBank/DDBJ databases">
        <authorList>
            <consortium name="US DOE Joint Genome Institute (JGI-PGF)"/>
            <person name="Lucas S."/>
            <person name="Copeland A."/>
            <person name="Lapidus A."/>
            <person name="Cheng J.-F."/>
            <person name="Bruce D."/>
            <person name="Goodwin L."/>
            <person name="Pitluck S."/>
            <person name="Land M.L."/>
            <person name="Hauser L."/>
            <person name="Chang Y.-J."/>
            <person name="Anderson I.J."/>
            <person name="Johnson E."/>
            <person name="Mulhopadhyay B."/>
            <person name="Kyrpides N."/>
            <person name="Woyke T.J."/>
        </authorList>
    </citation>
    <scope>NUCLEOTIDE SEQUENCE [LARGE SCALE GENOMIC DNA]</scope>
    <source>
        <strain evidence="1 2">6</strain>
    </source>
</reference>
<proteinExistence type="predicted"/>